<evidence type="ECO:0000259" key="11">
    <source>
        <dbReference type="PROSITE" id="PS51194"/>
    </source>
</evidence>
<dbReference type="InterPro" id="IPR001650">
    <property type="entry name" value="Helicase_C-like"/>
</dbReference>
<evidence type="ECO:0000256" key="7">
    <source>
        <dbReference type="ARBA" id="ARBA00023125"/>
    </source>
</evidence>
<keyword evidence="6 9" id="KW-0067">ATP-binding</keyword>
<evidence type="ECO:0000313" key="13">
    <source>
        <dbReference type="Proteomes" id="UP000306147"/>
    </source>
</evidence>
<dbReference type="PANTHER" id="PTHR47964:SF1">
    <property type="entry name" value="ATP-DEPENDENT DNA HELICASE HOMOLOG RECG, CHLOROPLASTIC"/>
    <property type="match status" value="1"/>
</dbReference>
<dbReference type="SUPFAM" id="SSF143517">
    <property type="entry name" value="TRCF domain-like"/>
    <property type="match status" value="1"/>
</dbReference>
<evidence type="ECO:0000256" key="5">
    <source>
        <dbReference type="ARBA" id="ARBA00022806"/>
    </source>
</evidence>
<dbReference type="Pfam" id="PF02559">
    <property type="entry name" value="CarD_TRCF_RID"/>
    <property type="match status" value="1"/>
</dbReference>
<dbReference type="RefSeq" id="WP_135961923.1">
    <property type="nucleotide sequence ID" value="NZ_SRXT01000001.1"/>
</dbReference>
<keyword evidence="3 9" id="KW-0227">DNA damage</keyword>
<dbReference type="GO" id="GO:0006355">
    <property type="term" value="P:regulation of DNA-templated transcription"/>
    <property type="evidence" value="ECO:0007669"/>
    <property type="project" value="UniProtKB-UniRule"/>
</dbReference>
<evidence type="ECO:0000256" key="4">
    <source>
        <dbReference type="ARBA" id="ARBA00022801"/>
    </source>
</evidence>
<gene>
    <name evidence="9" type="primary">mfd</name>
    <name evidence="12" type="ORF">E5A73_00900</name>
</gene>
<dbReference type="InterPro" id="IPR004576">
    <property type="entry name" value="Mfd"/>
</dbReference>
<evidence type="ECO:0000256" key="8">
    <source>
        <dbReference type="ARBA" id="ARBA00023204"/>
    </source>
</evidence>
<dbReference type="InterPro" id="IPR003711">
    <property type="entry name" value="CarD-like/TRCF_RID"/>
</dbReference>
<protein>
    <recommendedName>
        <fullName evidence="9">Transcription-repair-coupling factor</fullName>
        <shortName evidence="9">TRCF</shortName>
        <ecNumber evidence="9">3.6.4.-</ecNumber>
    </recommendedName>
</protein>
<comment type="caution">
    <text evidence="12">The sequence shown here is derived from an EMBL/GenBank/DDBJ whole genome shotgun (WGS) entry which is preliminary data.</text>
</comment>
<dbReference type="InterPro" id="IPR005118">
    <property type="entry name" value="TRCF_C"/>
</dbReference>
<dbReference type="Gene3D" id="3.30.2060.10">
    <property type="entry name" value="Penicillin-binding protein 1b domain"/>
    <property type="match status" value="1"/>
</dbReference>
<feature type="domain" description="Helicase C-terminal" evidence="11">
    <location>
        <begin position="721"/>
        <end position="887"/>
    </location>
</feature>
<dbReference type="GO" id="GO:0005524">
    <property type="term" value="F:ATP binding"/>
    <property type="evidence" value="ECO:0007669"/>
    <property type="project" value="UniProtKB-UniRule"/>
</dbReference>
<dbReference type="SUPFAM" id="SSF52540">
    <property type="entry name" value="P-loop containing nucleoside triphosphate hydrolases"/>
    <property type="match status" value="2"/>
</dbReference>
<dbReference type="Gene3D" id="2.40.10.170">
    <property type="match status" value="1"/>
</dbReference>
<dbReference type="EMBL" id="SRXT01000001">
    <property type="protein sequence ID" value="TGX55723.1"/>
    <property type="molecule type" value="Genomic_DNA"/>
</dbReference>
<dbReference type="PROSITE" id="PS51194">
    <property type="entry name" value="HELICASE_CTER"/>
    <property type="match status" value="1"/>
</dbReference>
<accession>A0A4S1XIT3</accession>
<evidence type="ECO:0000256" key="3">
    <source>
        <dbReference type="ARBA" id="ARBA00022763"/>
    </source>
</evidence>
<dbReference type="PROSITE" id="PS51192">
    <property type="entry name" value="HELICASE_ATP_BIND_1"/>
    <property type="match status" value="1"/>
</dbReference>
<comment type="similarity">
    <text evidence="9">In the N-terminal section; belongs to the UvrB family.</text>
</comment>
<dbReference type="Pfam" id="PF17757">
    <property type="entry name" value="UvrB_inter"/>
    <property type="match status" value="1"/>
</dbReference>
<dbReference type="InterPro" id="IPR041471">
    <property type="entry name" value="UvrB_inter"/>
</dbReference>
<dbReference type="SMART" id="SM00982">
    <property type="entry name" value="TRCF"/>
    <property type="match status" value="1"/>
</dbReference>
<comment type="function">
    <text evidence="9">Couples transcription and DNA repair by recognizing RNA polymerase (RNAP) stalled at DNA lesions. Mediates ATP-dependent release of RNAP and its truncated transcript from the DNA, and recruitment of nucleotide excision repair machinery to the damaged site.</text>
</comment>
<comment type="subcellular location">
    <subcellularLocation>
        <location evidence="9">Cytoplasm</location>
    </subcellularLocation>
</comment>
<dbReference type="Gene3D" id="3.40.50.11180">
    <property type="match status" value="1"/>
</dbReference>
<dbReference type="HAMAP" id="MF_00969">
    <property type="entry name" value="TRCF"/>
    <property type="match status" value="1"/>
</dbReference>
<evidence type="ECO:0000313" key="12">
    <source>
        <dbReference type="EMBL" id="TGX55723.1"/>
    </source>
</evidence>
<keyword evidence="4 9" id="KW-0378">Hydrolase</keyword>
<dbReference type="GO" id="GO:0016787">
    <property type="term" value="F:hydrolase activity"/>
    <property type="evidence" value="ECO:0007669"/>
    <property type="project" value="UniProtKB-KW"/>
</dbReference>
<reference evidence="12 13" key="1">
    <citation type="submission" date="2019-04" db="EMBL/GenBank/DDBJ databases">
        <title>Sphingomonas psychrotolerans sp. nov., isolated from soil in the Tianshan Mountains, Xinjiang, China.</title>
        <authorList>
            <person name="Luo Y."/>
            <person name="Sheng H."/>
        </authorList>
    </citation>
    <scope>NUCLEOTIDE SEQUENCE [LARGE SCALE GENOMIC DNA]</scope>
    <source>
        <strain evidence="12 13">ZFGT-11</strain>
    </source>
</reference>
<evidence type="ECO:0000259" key="10">
    <source>
        <dbReference type="PROSITE" id="PS51192"/>
    </source>
</evidence>
<keyword evidence="1 9" id="KW-0963">Cytoplasm</keyword>
<dbReference type="InterPro" id="IPR047112">
    <property type="entry name" value="RecG/Mfd"/>
</dbReference>
<dbReference type="InterPro" id="IPR037235">
    <property type="entry name" value="TRCF-like_C_D7"/>
</dbReference>
<organism evidence="12 13">
    <name type="scientific">Sphingomonas gei</name>
    <dbReference type="NCBI Taxonomy" id="1395960"/>
    <lineage>
        <taxon>Bacteria</taxon>
        <taxon>Pseudomonadati</taxon>
        <taxon>Pseudomonadota</taxon>
        <taxon>Alphaproteobacteria</taxon>
        <taxon>Sphingomonadales</taxon>
        <taxon>Sphingomonadaceae</taxon>
        <taxon>Sphingomonas</taxon>
    </lineage>
</organism>
<comment type="similarity">
    <text evidence="9">In the C-terminal section; belongs to the helicase family. RecG subfamily.</text>
</comment>
<dbReference type="SUPFAM" id="SSF141259">
    <property type="entry name" value="CarD-like"/>
    <property type="match status" value="1"/>
</dbReference>
<dbReference type="SMART" id="SM01058">
    <property type="entry name" value="CarD_TRCF"/>
    <property type="match status" value="1"/>
</dbReference>
<keyword evidence="13" id="KW-1185">Reference proteome</keyword>
<dbReference type="OrthoDB" id="9804325at2"/>
<keyword evidence="2 9" id="KW-0547">Nucleotide-binding</keyword>
<dbReference type="InterPro" id="IPR014001">
    <property type="entry name" value="Helicase_ATP-bd"/>
</dbReference>
<evidence type="ECO:0000256" key="9">
    <source>
        <dbReference type="HAMAP-Rule" id="MF_00969"/>
    </source>
</evidence>
<keyword evidence="8 9" id="KW-0234">DNA repair</keyword>
<dbReference type="InterPro" id="IPR011545">
    <property type="entry name" value="DEAD/DEAH_box_helicase_dom"/>
</dbReference>
<evidence type="ECO:0000256" key="2">
    <source>
        <dbReference type="ARBA" id="ARBA00022741"/>
    </source>
</evidence>
<dbReference type="Gene3D" id="3.40.50.300">
    <property type="entry name" value="P-loop containing nucleotide triphosphate hydrolases"/>
    <property type="match status" value="2"/>
</dbReference>
<dbReference type="AlphaFoldDB" id="A0A4S1XIT3"/>
<dbReference type="Pfam" id="PF03461">
    <property type="entry name" value="TRCF"/>
    <property type="match status" value="1"/>
</dbReference>
<dbReference type="SMART" id="SM00487">
    <property type="entry name" value="DEXDc"/>
    <property type="match status" value="1"/>
</dbReference>
<dbReference type="GO" id="GO:0003678">
    <property type="term" value="F:DNA helicase activity"/>
    <property type="evidence" value="ECO:0007669"/>
    <property type="project" value="TreeGrafter"/>
</dbReference>
<dbReference type="Pfam" id="PF00271">
    <property type="entry name" value="Helicase_C"/>
    <property type="match status" value="1"/>
</dbReference>
<dbReference type="GO" id="GO:0003684">
    <property type="term" value="F:damaged DNA binding"/>
    <property type="evidence" value="ECO:0007669"/>
    <property type="project" value="InterPro"/>
</dbReference>
<dbReference type="Gene3D" id="3.90.1150.50">
    <property type="entry name" value="Transcription-repair-coupling factor, D7 domain"/>
    <property type="match status" value="1"/>
</dbReference>
<evidence type="ECO:0000256" key="1">
    <source>
        <dbReference type="ARBA" id="ARBA00022490"/>
    </source>
</evidence>
<dbReference type="InterPro" id="IPR036101">
    <property type="entry name" value="CarD-like/TRCF_RID_sf"/>
</dbReference>
<dbReference type="GO" id="GO:0000716">
    <property type="term" value="P:transcription-coupled nucleotide-excision repair, DNA damage recognition"/>
    <property type="evidence" value="ECO:0007669"/>
    <property type="project" value="UniProtKB-UniRule"/>
</dbReference>
<dbReference type="PANTHER" id="PTHR47964">
    <property type="entry name" value="ATP-DEPENDENT DNA HELICASE HOMOLOG RECG, CHLOROPLASTIC"/>
    <property type="match status" value="1"/>
</dbReference>
<dbReference type="EC" id="3.6.4.-" evidence="9"/>
<dbReference type="SMART" id="SM00490">
    <property type="entry name" value="HELICc"/>
    <property type="match status" value="1"/>
</dbReference>
<dbReference type="Proteomes" id="UP000306147">
    <property type="component" value="Unassembled WGS sequence"/>
</dbReference>
<evidence type="ECO:0000256" key="6">
    <source>
        <dbReference type="ARBA" id="ARBA00022840"/>
    </source>
</evidence>
<proteinExistence type="inferred from homology"/>
<name>A0A4S1XIT3_9SPHN</name>
<sequence length="1064" mass="113846">MPASDDSVSRAFASFKTPPLLSIGAVAAQLADRLILGDLLFAATDEVRALAVSRTLAAMVPTAEVVFCPGSDALPGDEAPASPANVGQRVAALRRIRLAQAQPDRPRIACITTGEALGRTYAAPEAFEAALPHVAVEKHVDLQRLFEQLLDAGYVSDERVDEPGEVALRGQVLDVYPADAGEPLRIEASEGRVVSIRSYDPASQRTTSECESQELGRVAEPVPSETGVTLAEHLPEAALAVETAAQDRRERFLALAADARKRRPDRAIRAVADREMWRAATAGRRQITLASGDTPPPRFIEAKAPLRAFAKLARAAMNAGDRVILLGGARDLRFLRGRIASALKCEVVDIPGWAELGQATPDSLLLLEAPLDRGFRSAGVLAIAAADLLGSRAERDDAQAGAVETALSGFGEIRVGDVVVHEDHGIGIVAGLERMPANGEGDPGDAIAITYADGGMRLVAVAEADRLWRYGSDADAVMLDKLDGSSWQKRRGAIDLAIAETARGMIALAEERSARTAPKLVPDIAAYEQFVAGFPFGETRDQARAIDAVRDDLASGSPMDRLVIGDVGFGKTEVALRAAALAALSGHQVAVAAPTTVLARQHIENFTERFEGTDITVAGLSRLSSPADKKRVKAGLADGSIQVVVGTGAVAGKGVEYQDLALVIVDEEQRFGAADKTRLRELGAGHVLTLSATPIPRTLQSALVGIQQLSVIATPPARRQPIRTAVGAFDKEIVRAALLRERSRGGQSFVVVPRIEDMAALAELLAKLVPELEVLQAHGKLPAAEIDEAMVRFGRGEGDVLLATNIIEAGLDVPRANTMVIWRADRFGLSQLHQLRGRVGRGSRRGQVLLLTEPDKEIAPRTLKRLRTLEAFDRLGAGFAISAQDLDMRGAGDLLGEAQAGHMKLIGVDLYQHLLEAALRTARGETVERWRPELHLGMEGRLPESWIPEPELRVTFYVRLARAEGAGEIDTLHAELEDRFGAIPEEAAILLSIARVRASAHAARIARIDAGPAAIAFTPRADFVGNPEAGLTRKGDRLLLSERIEDPAERLKRIEDVLDALETE</sequence>
<dbReference type="GO" id="GO:0005737">
    <property type="term" value="C:cytoplasm"/>
    <property type="evidence" value="ECO:0007669"/>
    <property type="project" value="UniProtKB-SubCell"/>
</dbReference>
<dbReference type="Pfam" id="PF00270">
    <property type="entry name" value="DEAD"/>
    <property type="match status" value="1"/>
</dbReference>
<keyword evidence="7 9" id="KW-0238">DNA-binding</keyword>
<dbReference type="InterPro" id="IPR027417">
    <property type="entry name" value="P-loop_NTPase"/>
</dbReference>
<keyword evidence="5 12" id="KW-0347">Helicase</keyword>
<feature type="domain" description="Helicase ATP-binding" evidence="10">
    <location>
        <begin position="552"/>
        <end position="712"/>
    </location>
</feature>